<feature type="compositionally biased region" description="Low complexity" evidence="1">
    <location>
        <begin position="127"/>
        <end position="143"/>
    </location>
</feature>
<name>A0A2N5TVE7_9BASI</name>
<protein>
    <submittedName>
        <fullName evidence="2">Uncharacterized protein</fullName>
    </submittedName>
</protein>
<dbReference type="AlphaFoldDB" id="A0A2N5TVE7"/>
<feature type="compositionally biased region" description="Pro residues" evidence="1">
    <location>
        <begin position="271"/>
        <end position="286"/>
    </location>
</feature>
<feature type="region of interest" description="Disordered" evidence="1">
    <location>
        <begin position="24"/>
        <end position="769"/>
    </location>
</feature>
<proteinExistence type="predicted"/>
<comment type="caution">
    <text evidence="2">The sequence shown here is derived from an EMBL/GenBank/DDBJ whole genome shotgun (WGS) entry which is preliminary data.</text>
</comment>
<feature type="compositionally biased region" description="Low complexity" evidence="1">
    <location>
        <begin position="25"/>
        <end position="42"/>
    </location>
</feature>
<feature type="compositionally biased region" description="Polar residues" evidence="1">
    <location>
        <begin position="193"/>
        <end position="205"/>
    </location>
</feature>
<feature type="compositionally biased region" description="Low complexity" evidence="1">
    <location>
        <begin position="601"/>
        <end position="634"/>
    </location>
</feature>
<feature type="compositionally biased region" description="Polar residues" evidence="1">
    <location>
        <begin position="421"/>
        <end position="437"/>
    </location>
</feature>
<feature type="compositionally biased region" description="Basic and acidic residues" evidence="1">
    <location>
        <begin position="388"/>
        <end position="408"/>
    </location>
</feature>
<evidence type="ECO:0000313" key="2">
    <source>
        <dbReference type="EMBL" id="PLW29471.1"/>
    </source>
</evidence>
<feature type="compositionally biased region" description="Basic and acidic residues" evidence="1">
    <location>
        <begin position="491"/>
        <end position="505"/>
    </location>
</feature>
<sequence>MNANRAKETPFQRRERLNLEKAIALSTTTTTNSNSNSNSTEELTTRKKHSPHFIPNSQSDEDIIQDFTLDAAHSKPSPPTTAILPVHTSSMARRLADADSRIAGWSPDKSHESISSATDPSTRLKPKPLVSSSSSSSSSSKQSPKPPILEALSSASTRDSSPAKRPRPRPPRPGAAAVQQARERLKLAESYDSLLNSTSSTTPDQSLVEHPFHPARTKSKPPEVLKQPQAKSPTEHTPLLDVEIIQIPKPVPTSSHTRPTLPQPLKETPIHPNPDPPIPPEPPEPQPSKKKRKAKIQEPVEGSGVPPEGSERPIEAQPDGTGKRVRKQSAVGKASAKSLQILLNLSQSSNENADASPKPNKDPIITGDSQKNQRRRGWVLATDEDPDPEPRQAPDITRREVPVPEPIDHSAGGSAHPSPKKNVTTPQAPVDHQTSSHPFLEIASSPLTSPSGFSADELTLKASKRSKPSPVPKKRPPKKKAAPKAKAATKNRKDVTPNPPAEKDVNGSVVSVEEHPQVDPAVNKTHSNARRRQDHPSPRARLQVPEDTHKAASHSPRQARTRPSPRRNADQEHTAFSNQARGTIETDPAINQPCSPSTSRNAGPSPNAGPSAAGLAQTGSAKPAKTTTATTTSETEGKAKNGKKGNGQVKKGMSLAEILAMTNPKTKRGIRIGLPREEKHRLHLHINPNPPVQKQVKKKLRVKRGEYDSGEDDLPANNGSSASESGQDGRQARGKETSTMKQPQVDEQDDDDDDNDDQDASEVVADEEY</sequence>
<dbReference type="EMBL" id="PGCI01000330">
    <property type="protein sequence ID" value="PLW29471.1"/>
    <property type="molecule type" value="Genomic_DNA"/>
</dbReference>
<accession>A0A2N5TVE7</accession>
<feature type="compositionally biased region" description="Basic residues" evidence="1">
    <location>
        <begin position="462"/>
        <end position="490"/>
    </location>
</feature>
<gene>
    <name evidence="2" type="ORF">PCASD_16790</name>
</gene>
<feature type="compositionally biased region" description="Acidic residues" evidence="1">
    <location>
        <begin position="746"/>
        <end position="769"/>
    </location>
</feature>
<organism evidence="2 3">
    <name type="scientific">Puccinia coronata f. sp. avenae</name>
    <dbReference type="NCBI Taxonomy" id="200324"/>
    <lineage>
        <taxon>Eukaryota</taxon>
        <taxon>Fungi</taxon>
        <taxon>Dikarya</taxon>
        <taxon>Basidiomycota</taxon>
        <taxon>Pucciniomycotina</taxon>
        <taxon>Pucciniomycetes</taxon>
        <taxon>Pucciniales</taxon>
        <taxon>Pucciniaceae</taxon>
        <taxon>Puccinia</taxon>
    </lineage>
</organism>
<evidence type="ECO:0000313" key="3">
    <source>
        <dbReference type="Proteomes" id="UP000235392"/>
    </source>
</evidence>
<feature type="compositionally biased region" description="Low complexity" evidence="1">
    <location>
        <begin position="338"/>
        <end position="350"/>
    </location>
</feature>
<feature type="compositionally biased region" description="Polar residues" evidence="1">
    <location>
        <begin position="717"/>
        <end position="728"/>
    </location>
</feature>
<evidence type="ECO:0000256" key="1">
    <source>
        <dbReference type="SAM" id="MobiDB-lite"/>
    </source>
</evidence>
<reference evidence="2 3" key="1">
    <citation type="submission" date="2017-11" db="EMBL/GenBank/DDBJ databases">
        <title>De novo assembly and phasing of dikaryotic genomes from two isolates of Puccinia coronata f. sp. avenae, the causal agent of oat crown rust.</title>
        <authorList>
            <person name="Miller M.E."/>
            <person name="Zhang Y."/>
            <person name="Omidvar V."/>
            <person name="Sperschneider J."/>
            <person name="Schwessinger B."/>
            <person name="Raley C."/>
            <person name="Palmer J.M."/>
            <person name="Garnica D."/>
            <person name="Upadhyaya N."/>
            <person name="Rathjen J."/>
            <person name="Taylor J.M."/>
            <person name="Park R.F."/>
            <person name="Dodds P.N."/>
            <person name="Hirsch C.D."/>
            <person name="Kianian S.F."/>
            <person name="Figueroa M."/>
        </authorList>
    </citation>
    <scope>NUCLEOTIDE SEQUENCE [LARGE SCALE GENOMIC DNA]</scope>
    <source>
        <strain evidence="2">12SD80</strain>
    </source>
</reference>
<dbReference type="Proteomes" id="UP000235392">
    <property type="component" value="Unassembled WGS sequence"/>
</dbReference>